<dbReference type="SUPFAM" id="SSF56420">
    <property type="entry name" value="Peptide deformylase"/>
    <property type="match status" value="1"/>
</dbReference>
<dbReference type="Proteomes" id="UP000232638">
    <property type="component" value="Chromosome"/>
</dbReference>
<sequence>MAKLDILTFPDPRLRHRAAPVAQVDAGVRQIVADLFETMYAAPGIGLAAPQVDIHRQIIVIDISEQNDQPLCLINPRILELRGEEQMDEGCLSVPGFYEPVTRAASVRVTALDRDGQPFTLDADGLLAVCIQHEIDHLEGKLFVDHLSSLKRQRIRHKLERDHRTGKAAEPPRRRAI</sequence>
<dbReference type="EC" id="3.5.1.88" evidence="6"/>
<dbReference type="CDD" id="cd00487">
    <property type="entry name" value="Pep_deformylase"/>
    <property type="match status" value="1"/>
</dbReference>
<dbReference type="Pfam" id="PF01327">
    <property type="entry name" value="Pep_deformylase"/>
    <property type="match status" value="1"/>
</dbReference>
<evidence type="ECO:0000313" key="9">
    <source>
        <dbReference type="Proteomes" id="UP000232638"/>
    </source>
</evidence>
<dbReference type="AlphaFoldDB" id="A0A2K8UBW2"/>
<evidence type="ECO:0000256" key="4">
    <source>
        <dbReference type="ARBA" id="ARBA00022917"/>
    </source>
</evidence>
<feature type="binding site" evidence="6">
    <location>
        <position position="91"/>
    </location>
    <ligand>
        <name>Fe cation</name>
        <dbReference type="ChEBI" id="CHEBI:24875"/>
    </ligand>
</feature>
<keyword evidence="4 6" id="KW-0648">Protein biosynthesis</keyword>
<dbReference type="PANTHER" id="PTHR10458">
    <property type="entry name" value="PEPTIDE DEFORMYLASE"/>
    <property type="match status" value="1"/>
</dbReference>
<comment type="function">
    <text evidence="6">Removes the formyl group from the N-terminal Met of newly synthesized proteins. Requires at least a dipeptide for an efficient rate of reaction. N-terminal L-methionine is a prerequisite for activity but the enzyme has broad specificity at other positions.</text>
</comment>
<evidence type="ECO:0000256" key="2">
    <source>
        <dbReference type="ARBA" id="ARBA00022723"/>
    </source>
</evidence>
<dbReference type="NCBIfam" id="NF001159">
    <property type="entry name" value="PRK00150.1-3"/>
    <property type="match status" value="1"/>
</dbReference>
<evidence type="ECO:0000256" key="5">
    <source>
        <dbReference type="ARBA" id="ARBA00023004"/>
    </source>
</evidence>
<comment type="cofactor">
    <cofactor evidence="6">
        <name>Fe(2+)</name>
        <dbReference type="ChEBI" id="CHEBI:29033"/>
    </cofactor>
    <text evidence="6">Binds 1 Fe(2+) ion.</text>
</comment>
<dbReference type="PIRSF" id="PIRSF004749">
    <property type="entry name" value="Pep_def"/>
    <property type="match status" value="1"/>
</dbReference>
<evidence type="ECO:0000256" key="7">
    <source>
        <dbReference type="SAM" id="MobiDB-lite"/>
    </source>
</evidence>
<comment type="catalytic activity">
    <reaction evidence="6">
        <text>N-terminal N-formyl-L-methionyl-[peptide] + H2O = N-terminal L-methionyl-[peptide] + formate</text>
        <dbReference type="Rhea" id="RHEA:24420"/>
        <dbReference type="Rhea" id="RHEA-COMP:10639"/>
        <dbReference type="Rhea" id="RHEA-COMP:10640"/>
        <dbReference type="ChEBI" id="CHEBI:15377"/>
        <dbReference type="ChEBI" id="CHEBI:15740"/>
        <dbReference type="ChEBI" id="CHEBI:49298"/>
        <dbReference type="ChEBI" id="CHEBI:64731"/>
        <dbReference type="EC" id="3.5.1.88"/>
    </reaction>
</comment>
<dbReference type="Gene3D" id="3.90.45.10">
    <property type="entry name" value="Peptide deformylase"/>
    <property type="match status" value="1"/>
</dbReference>
<accession>A0A2K8UBW2</accession>
<evidence type="ECO:0000256" key="1">
    <source>
        <dbReference type="ARBA" id="ARBA00010759"/>
    </source>
</evidence>
<feature type="active site" evidence="6">
    <location>
        <position position="134"/>
    </location>
</feature>
<organism evidence="8 9">
    <name type="scientific">Candidatus Thiodictyon syntrophicum</name>
    <dbReference type="NCBI Taxonomy" id="1166950"/>
    <lineage>
        <taxon>Bacteria</taxon>
        <taxon>Pseudomonadati</taxon>
        <taxon>Pseudomonadota</taxon>
        <taxon>Gammaproteobacteria</taxon>
        <taxon>Chromatiales</taxon>
        <taxon>Chromatiaceae</taxon>
        <taxon>Thiodictyon</taxon>
    </lineage>
</organism>
<proteinExistence type="inferred from homology"/>
<name>A0A2K8UBW2_9GAMM</name>
<dbReference type="PRINTS" id="PR01576">
    <property type="entry name" value="PDEFORMYLASE"/>
</dbReference>
<dbReference type="InterPro" id="IPR023635">
    <property type="entry name" value="Peptide_deformylase"/>
</dbReference>
<dbReference type="PANTHER" id="PTHR10458:SF21">
    <property type="entry name" value="PEPTIDE DEFORMYLASE"/>
    <property type="match status" value="1"/>
</dbReference>
<evidence type="ECO:0000256" key="6">
    <source>
        <dbReference type="HAMAP-Rule" id="MF_00163"/>
    </source>
</evidence>
<keyword evidence="5 6" id="KW-0408">Iron</keyword>
<dbReference type="EMBL" id="CP020370">
    <property type="protein sequence ID" value="AUB83082.1"/>
    <property type="molecule type" value="Genomic_DNA"/>
</dbReference>
<comment type="similarity">
    <text evidence="1 6">Belongs to the polypeptide deformylase family.</text>
</comment>
<dbReference type="FunFam" id="3.90.45.10:FF:000001">
    <property type="entry name" value="Peptide deformylase"/>
    <property type="match status" value="1"/>
</dbReference>
<feature type="compositionally biased region" description="Basic and acidic residues" evidence="7">
    <location>
        <begin position="159"/>
        <end position="177"/>
    </location>
</feature>
<protein>
    <recommendedName>
        <fullName evidence="6">Peptide deformylase</fullName>
        <shortName evidence="6">PDF</shortName>
        <ecNumber evidence="6">3.5.1.88</ecNumber>
    </recommendedName>
    <alternativeName>
        <fullName evidence="6">Polypeptide deformylase</fullName>
    </alternativeName>
</protein>
<dbReference type="RefSeq" id="WP_100920780.1">
    <property type="nucleotide sequence ID" value="NZ_CP020370.1"/>
</dbReference>
<keyword evidence="2 6" id="KW-0479">Metal-binding</keyword>
<dbReference type="KEGG" id="tsy:THSYN_20455"/>
<dbReference type="GO" id="GO:0042586">
    <property type="term" value="F:peptide deformylase activity"/>
    <property type="evidence" value="ECO:0007669"/>
    <property type="project" value="UniProtKB-UniRule"/>
</dbReference>
<keyword evidence="3 6" id="KW-0378">Hydrolase</keyword>
<feature type="binding site" evidence="6">
    <location>
        <position position="137"/>
    </location>
    <ligand>
        <name>Fe cation</name>
        <dbReference type="ChEBI" id="CHEBI:24875"/>
    </ligand>
</feature>
<dbReference type="NCBIfam" id="TIGR00079">
    <property type="entry name" value="pept_deformyl"/>
    <property type="match status" value="1"/>
</dbReference>
<dbReference type="GO" id="GO:0006412">
    <property type="term" value="P:translation"/>
    <property type="evidence" value="ECO:0007669"/>
    <property type="project" value="UniProtKB-UniRule"/>
</dbReference>
<keyword evidence="9" id="KW-1185">Reference proteome</keyword>
<reference evidence="8 9" key="1">
    <citation type="submission" date="2017-03" db="EMBL/GenBank/DDBJ databases">
        <title>Complete genome sequence of Candidatus 'Thiodictyon syntrophicum' sp. nov. strain Cad16T, a photolithoautotroph purple sulfur bacterium isolated from an alpine meromictic lake.</title>
        <authorList>
            <person name="Luedin S.M."/>
            <person name="Pothier J.F."/>
            <person name="Danza F."/>
            <person name="Storelli N."/>
            <person name="Wittwer M."/>
            <person name="Tonolla M."/>
        </authorList>
    </citation>
    <scope>NUCLEOTIDE SEQUENCE [LARGE SCALE GENOMIC DNA]</scope>
    <source>
        <strain evidence="8 9">Cad16T</strain>
    </source>
</reference>
<evidence type="ECO:0000256" key="3">
    <source>
        <dbReference type="ARBA" id="ARBA00022801"/>
    </source>
</evidence>
<dbReference type="HAMAP" id="MF_00163">
    <property type="entry name" value="Pep_deformylase"/>
    <property type="match status" value="1"/>
</dbReference>
<dbReference type="GO" id="GO:0046872">
    <property type="term" value="F:metal ion binding"/>
    <property type="evidence" value="ECO:0007669"/>
    <property type="project" value="UniProtKB-KW"/>
</dbReference>
<dbReference type="InterPro" id="IPR036821">
    <property type="entry name" value="Peptide_deformylase_sf"/>
</dbReference>
<evidence type="ECO:0000313" key="8">
    <source>
        <dbReference type="EMBL" id="AUB83082.1"/>
    </source>
</evidence>
<dbReference type="OrthoDB" id="9804313at2"/>
<gene>
    <name evidence="6" type="primary">def</name>
    <name evidence="8" type="ORF">THSYN_20455</name>
</gene>
<feature type="region of interest" description="Disordered" evidence="7">
    <location>
        <begin position="156"/>
        <end position="177"/>
    </location>
</feature>
<feature type="binding site" evidence="6">
    <location>
        <position position="133"/>
    </location>
    <ligand>
        <name>Fe cation</name>
        <dbReference type="ChEBI" id="CHEBI:24875"/>
    </ligand>
</feature>